<dbReference type="EMBL" id="JBHSPA010000029">
    <property type="protein sequence ID" value="MFC5827483.1"/>
    <property type="molecule type" value="Genomic_DNA"/>
</dbReference>
<evidence type="ECO:0000256" key="2">
    <source>
        <dbReference type="ARBA" id="ARBA00022475"/>
    </source>
</evidence>
<dbReference type="PROSITE" id="PS50850">
    <property type="entry name" value="MFS"/>
    <property type="match status" value="1"/>
</dbReference>
<dbReference type="PANTHER" id="PTHR43124:SF3">
    <property type="entry name" value="CHLORAMPHENICOL EFFLUX PUMP RV0191"/>
    <property type="match status" value="1"/>
</dbReference>
<comment type="caution">
    <text evidence="9">The sequence shown here is derived from an EMBL/GenBank/DDBJ whole genome shotgun (WGS) entry which is preliminary data.</text>
</comment>
<evidence type="ECO:0000256" key="7">
    <source>
        <dbReference type="SAM" id="Phobius"/>
    </source>
</evidence>
<dbReference type="Proteomes" id="UP001596058">
    <property type="component" value="Unassembled WGS sequence"/>
</dbReference>
<feature type="domain" description="Major facilitator superfamily (MFS) profile" evidence="8">
    <location>
        <begin position="16"/>
        <end position="381"/>
    </location>
</feature>
<feature type="transmembrane region" description="Helical" evidence="7">
    <location>
        <begin position="54"/>
        <end position="74"/>
    </location>
</feature>
<keyword evidence="10" id="KW-1185">Reference proteome</keyword>
<evidence type="ECO:0000313" key="9">
    <source>
        <dbReference type="EMBL" id="MFC5827483.1"/>
    </source>
</evidence>
<gene>
    <name evidence="9" type="ORF">ACFPZ3_26775</name>
</gene>
<dbReference type="CDD" id="cd17324">
    <property type="entry name" value="MFS_NepI_like"/>
    <property type="match status" value="1"/>
</dbReference>
<evidence type="ECO:0000259" key="8">
    <source>
        <dbReference type="PROSITE" id="PS50850"/>
    </source>
</evidence>
<protein>
    <submittedName>
        <fullName evidence="9">MFS transporter</fullName>
    </submittedName>
</protein>
<evidence type="ECO:0000256" key="1">
    <source>
        <dbReference type="ARBA" id="ARBA00004651"/>
    </source>
</evidence>
<evidence type="ECO:0000256" key="3">
    <source>
        <dbReference type="ARBA" id="ARBA00022692"/>
    </source>
</evidence>
<feature type="transmembrane region" description="Helical" evidence="7">
    <location>
        <begin position="360"/>
        <end position="378"/>
    </location>
</feature>
<dbReference type="Pfam" id="PF07690">
    <property type="entry name" value="MFS_1"/>
    <property type="match status" value="1"/>
</dbReference>
<feature type="region of interest" description="Disordered" evidence="6">
    <location>
        <begin position="386"/>
        <end position="410"/>
    </location>
</feature>
<name>A0ABW1CRJ9_9ACTN</name>
<proteinExistence type="predicted"/>
<dbReference type="InterPro" id="IPR050189">
    <property type="entry name" value="MFS_Efflux_Transporters"/>
</dbReference>
<evidence type="ECO:0000256" key="4">
    <source>
        <dbReference type="ARBA" id="ARBA00022989"/>
    </source>
</evidence>
<accession>A0ABW1CRJ9</accession>
<keyword evidence="3 7" id="KW-0812">Transmembrane</keyword>
<organism evidence="9 10">
    <name type="scientific">Nonomuraea insulae</name>
    <dbReference type="NCBI Taxonomy" id="1616787"/>
    <lineage>
        <taxon>Bacteria</taxon>
        <taxon>Bacillati</taxon>
        <taxon>Actinomycetota</taxon>
        <taxon>Actinomycetes</taxon>
        <taxon>Streptosporangiales</taxon>
        <taxon>Streptosporangiaceae</taxon>
        <taxon>Nonomuraea</taxon>
    </lineage>
</organism>
<feature type="transmembrane region" description="Helical" evidence="7">
    <location>
        <begin position="81"/>
        <end position="105"/>
    </location>
</feature>
<feature type="compositionally biased region" description="Low complexity" evidence="6">
    <location>
        <begin position="400"/>
        <end position="410"/>
    </location>
</feature>
<reference evidence="10" key="1">
    <citation type="journal article" date="2019" name="Int. J. Syst. Evol. Microbiol.">
        <title>The Global Catalogue of Microorganisms (GCM) 10K type strain sequencing project: providing services to taxonomists for standard genome sequencing and annotation.</title>
        <authorList>
            <consortium name="The Broad Institute Genomics Platform"/>
            <consortium name="The Broad Institute Genome Sequencing Center for Infectious Disease"/>
            <person name="Wu L."/>
            <person name="Ma J."/>
        </authorList>
    </citation>
    <scope>NUCLEOTIDE SEQUENCE [LARGE SCALE GENOMIC DNA]</scope>
    <source>
        <strain evidence="10">CCUG 53903</strain>
    </source>
</reference>
<feature type="transmembrane region" description="Helical" evidence="7">
    <location>
        <begin position="270"/>
        <end position="303"/>
    </location>
</feature>
<sequence>MSEVMMPRARRMPWSGLLALFAAAFTAVMTELLPAGLLPRIAGALEVSEGRAGFLVTAYAVASFLAAIPVTALLRGYDRRPVLVGVLAGFAVLNGVTALSSSYAVTFGARVLAGVMGGVLWAMLVGYAARMVPAERRGRAIAIVSAGITVALSAGIPAGAALAAVSGWRAAFGVLALVPVVLIGWVLWRVPNFPGEPAGTRAPLRRVVVVPGVRIVLGVTLLVLVGHQAVYTYLAPLVDAPALVLLVFGVGTVAGIWVTGVVIDRFARVTLVVVLAVVAGAMAVLGVSGGSGGLALVAAASWGAAFGGVPTLLQTALVNLAGEGNADVATSLQTTVYNAGIAAGSLTGGLVLESAGAGPLPWTALVLVAVALAIVTGARRQAFPGPTSRAWPGVRRARAPRTTGGTADCR</sequence>
<dbReference type="InterPro" id="IPR020846">
    <property type="entry name" value="MFS_dom"/>
</dbReference>
<comment type="subcellular location">
    <subcellularLocation>
        <location evidence="1">Cell membrane</location>
        <topology evidence="1">Multi-pass membrane protein</topology>
    </subcellularLocation>
</comment>
<dbReference type="Gene3D" id="1.20.1250.20">
    <property type="entry name" value="MFS general substrate transporter like domains"/>
    <property type="match status" value="1"/>
</dbReference>
<evidence type="ECO:0000313" key="10">
    <source>
        <dbReference type="Proteomes" id="UP001596058"/>
    </source>
</evidence>
<dbReference type="PANTHER" id="PTHR43124">
    <property type="entry name" value="PURINE EFFLUX PUMP PBUE"/>
    <property type="match status" value="1"/>
</dbReference>
<feature type="transmembrane region" description="Helical" evidence="7">
    <location>
        <begin position="208"/>
        <end position="230"/>
    </location>
</feature>
<feature type="transmembrane region" description="Helical" evidence="7">
    <location>
        <begin position="170"/>
        <end position="188"/>
    </location>
</feature>
<dbReference type="InterPro" id="IPR036259">
    <property type="entry name" value="MFS_trans_sf"/>
</dbReference>
<dbReference type="SUPFAM" id="SSF103473">
    <property type="entry name" value="MFS general substrate transporter"/>
    <property type="match status" value="1"/>
</dbReference>
<feature type="transmembrane region" description="Helical" evidence="7">
    <location>
        <begin position="242"/>
        <end position="263"/>
    </location>
</feature>
<dbReference type="InterPro" id="IPR011701">
    <property type="entry name" value="MFS"/>
</dbReference>
<feature type="transmembrane region" description="Helical" evidence="7">
    <location>
        <begin position="141"/>
        <end position="164"/>
    </location>
</feature>
<keyword evidence="2" id="KW-1003">Cell membrane</keyword>
<dbReference type="RefSeq" id="WP_379516984.1">
    <property type="nucleotide sequence ID" value="NZ_JBHSPA010000029.1"/>
</dbReference>
<evidence type="ECO:0000256" key="6">
    <source>
        <dbReference type="SAM" id="MobiDB-lite"/>
    </source>
</evidence>
<evidence type="ECO:0000256" key="5">
    <source>
        <dbReference type="ARBA" id="ARBA00023136"/>
    </source>
</evidence>
<keyword evidence="5 7" id="KW-0472">Membrane</keyword>
<feature type="transmembrane region" description="Helical" evidence="7">
    <location>
        <begin position="111"/>
        <end position="129"/>
    </location>
</feature>
<keyword evidence="4 7" id="KW-1133">Transmembrane helix</keyword>